<organism evidence="2 3">
    <name type="scientific">Cercophora samala</name>
    <dbReference type="NCBI Taxonomy" id="330535"/>
    <lineage>
        <taxon>Eukaryota</taxon>
        <taxon>Fungi</taxon>
        <taxon>Dikarya</taxon>
        <taxon>Ascomycota</taxon>
        <taxon>Pezizomycotina</taxon>
        <taxon>Sordariomycetes</taxon>
        <taxon>Sordariomycetidae</taxon>
        <taxon>Sordariales</taxon>
        <taxon>Lasiosphaeriaceae</taxon>
        <taxon>Cercophora</taxon>
    </lineage>
</organism>
<reference evidence="2" key="1">
    <citation type="submission" date="2023-06" db="EMBL/GenBank/DDBJ databases">
        <title>Genome-scale phylogeny and comparative genomics of the fungal order Sordariales.</title>
        <authorList>
            <consortium name="Lawrence Berkeley National Laboratory"/>
            <person name="Hensen N."/>
            <person name="Bonometti L."/>
            <person name="Westerberg I."/>
            <person name="Brannstrom I.O."/>
            <person name="Guillou S."/>
            <person name="Cros-Aarteil S."/>
            <person name="Calhoun S."/>
            <person name="Haridas S."/>
            <person name="Kuo A."/>
            <person name="Mondo S."/>
            <person name="Pangilinan J."/>
            <person name="Riley R."/>
            <person name="Labutti K."/>
            <person name="Andreopoulos B."/>
            <person name="Lipzen A."/>
            <person name="Chen C."/>
            <person name="Yanf M."/>
            <person name="Daum C."/>
            <person name="Ng V."/>
            <person name="Clum A."/>
            <person name="Steindorff A."/>
            <person name="Ohm R."/>
            <person name="Martin F."/>
            <person name="Silar P."/>
            <person name="Natvig D."/>
            <person name="Lalanne C."/>
            <person name="Gautier V."/>
            <person name="Ament-Velasquez S.L."/>
            <person name="Kruys A."/>
            <person name="Hutchinson M.I."/>
            <person name="Powell A.J."/>
            <person name="Barry K."/>
            <person name="Miller A.N."/>
            <person name="Grigoriev I.V."/>
            <person name="Debuchy R."/>
            <person name="Gladieux P."/>
            <person name="Thoren M.H."/>
            <person name="Johannesson H."/>
        </authorList>
    </citation>
    <scope>NUCLEOTIDE SEQUENCE</scope>
    <source>
        <strain evidence="2">CBS 307.81</strain>
    </source>
</reference>
<evidence type="ECO:0000313" key="2">
    <source>
        <dbReference type="EMBL" id="KAK0666041.1"/>
    </source>
</evidence>
<keyword evidence="3" id="KW-1185">Reference proteome</keyword>
<evidence type="ECO:0000256" key="1">
    <source>
        <dbReference type="SAM" id="MobiDB-lite"/>
    </source>
</evidence>
<evidence type="ECO:0000313" key="3">
    <source>
        <dbReference type="Proteomes" id="UP001174997"/>
    </source>
</evidence>
<comment type="caution">
    <text evidence="2">The sequence shown here is derived from an EMBL/GenBank/DDBJ whole genome shotgun (WGS) entry which is preliminary data.</text>
</comment>
<accession>A0AA39Z9A4</accession>
<gene>
    <name evidence="2" type="ORF">QBC41DRAFT_157126</name>
</gene>
<name>A0AA39Z9A4_9PEZI</name>
<sequence>MAEVVGLAAATISLAKTCSTVYKLAELMVEISWEAPEVVEEEIRSYRLMLKTCFTAIQSARISLEARWPEEESTCTPAMRYLTRNNFLHDIKDLALRLGGKVDELMERTAKLPSSLQLKVNYRWYRLKPDFTALLPFMETLKSDLVLAQSTLKLESLYTRHSREKESPTGEMMLIKAEIKEIKHDMAHFVDMIRDLQNYRDINPGGKSRSVDQNLVLAFLADSMINKGIVPESAPPRNYQIPKQSDLVVGHRSRRRPRRRPDPTPRQTRHQYGQVSPPSSEPATPSSTGSREISSWRHSSPRSSSSPSRSESPEDTSVKRQVHFISRDASPLMNSLPLSTPLVPSNDGSEVETHSSSQIAIKCATPQPPQPMEEKRRATAVENKRERTTVKDKSKRRTPPSNPTTTKLSYELISPHTQILTSRHRANTPVSGRISNSAETKPLDAHLHPSGNVNIISVLTATGLGWGPAPGESTKTLYTPYGEDGKAEVVGTVEIAFVIPGSVELREWFSFTVCGMLLGGYELVLGMEVQQWLMRWGEEQAREVKINDVRNRVSDGGDKTRRG</sequence>
<dbReference type="Proteomes" id="UP001174997">
    <property type="component" value="Unassembled WGS sequence"/>
</dbReference>
<protein>
    <submittedName>
        <fullName evidence="2">Uncharacterized protein</fullName>
    </submittedName>
</protein>
<feature type="compositionally biased region" description="Polar residues" evidence="1">
    <location>
        <begin position="332"/>
        <end position="359"/>
    </location>
</feature>
<feature type="region of interest" description="Disordered" evidence="1">
    <location>
        <begin position="231"/>
        <end position="408"/>
    </location>
</feature>
<dbReference type="EMBL" id="JAULSY010000096">
    <property type="protein sequence ID" value="KAK0666041.1"/>
    <property type="molecule type" value="Genomic_DNA"/>
</dbReference>
<proteinExistence type="predicted"/>
<feature type="compositionally biased region" description="Low complexity" evidence="1">
    <location>
        <begin position="276"/>
        <end position="310"/>
    </location>
</feature>
<dbReference type="AlphaFoldDB" id="A0AA39Z9A4"/>
<feature type="compositionally biased region" description="Basic and acidic residues" evidence="1">
    <location>
        <begin position="372"/>
        <end position="392"/>
    </location>
</feature>